<dbReference type="OrthoDB" id="1844152at2759"/>
<proteinExistence type="inferred from homology"/>
<dbReference type="InterPro" id="IPR001128">
    <property type="entry name" value="Cyt_P450"/>
</dbReference>
<name>A0A9P0ELN0_9HYPO</name>
<comment type="cofactor">
    <cofactor evidence="1">
        <name>heme</name>
        <dbReference type="ChEBI" id="CHEBI:30413"/>
    </cofactor>
</comment>
<accession>A0A9P0ELN0</accession>
<dbReference type="InterPro" id="IPR036396">
    <property type="entry name" value="Cyt_P450_sf"/>
</dbReference>
<evidence type="ECO:0000256" key="5">
    <source>
        <dbReference type="ARBA" id="ARBA00023004"/>
    </source>
</evidence>
<dbReference type="InterPro" id="IPR017972">
    <property type="entry name" value="Cyt_P450_CS"/>
</dbReference>
<evidence type="ECO:0000256" key="1">
    <source>
        <dbReference type="ARBA" id="ARBA00001971"/>
    </source>
</evidence>
<dbReference type="CDD" id="cd11041">
    <property type="entry name" value="CYP503A1-like"/>
    <property type="match status" value="1"/>
</dbReference>
<protein>
    <submittedName>
        <fullName evidence="7">Uncharacterized protein</fullName>
    </submittedName>
</protein>
<keyword evidence="8" id="KW-1185">Reference proteome</keyword>
<dbReference type="Pfam" id="PF00067">
    <property type="entry name" value="p450"/>
    <property type="match status" value="2"/>
</dbReference>
<dbReference type="PANTHER" id="PTHR46206">
    <property type="entry name" value="CYTOCHROME P450"/>
    <property type="match status" value="1"/>
</dbReference>
<evidence type="ECO:0000313" key="7">
    <source>
        <dbReference type="EMBL" id="CAH0051925.1"/>
    </source>
</evidence>
<evidence type="ECO:0000313" key="8">
    <source>
        <dbReference type="Proteomes" id="UP000775872"/>
    </source>
</evidence>
<evidence type="ECO:0000256" key="6">
    <source>
        <dbReference type="RuleBase" id="RU000461"/>
    </source>
</evidence>
<evidence type="ECO:0000256" key="2">
    <source>
        <dbReference type="ARBA" id="ARBA00010617"/>
    </source>
</evidence>
<reference evidence="7" key="1">
    <citation type="submission" date="2021-10" db="EMBL/GenBank/DDBJ databases">
        <authorList>
            <person name="Piombo E."/>
        </authorList>
    </citation>
    <scope>NUCLEOTIDE SEQUENCE</scope>
</reference>
<dbReference type="SUPFAM" id="SSF48264">
    <property type="entry name" value="Cytochrome P450"/>
    <property type="match status" value="1"/>
</dbReference>
<dbReference type="Proteomes" id="UP000775872">
    <property type="component" value="Unassembled WGS sequence"/>
</dbReference>
<keyword evidence="6" id="KW-0349">Heme</keyword>
<comment type="similarity">
    <text evidence="2 6">Belongs to the cytochrome P450 family.</text>
</comment>
<dbReference type="EMBL" id="CABFOC020000043">
    <property type="protein sequence ID" value="CAH0051925.1"/>
    <property type="molecule type" value="Genomic_DNA"/>
</dbReference>
<organism evidence="7 8">
    <name type="scientific">Clonostachys solani</name>
    <dbReference type="NCBI Taxonomy" id="160281"/>
    <lineage>
        <taxon>Eukaryota</taxon>
        <taxon>Fungi</taxon>
        <taxon>Dikarya</taxon>
        <taxon>Ascomycota</taxon>
        <taxon>Pezizomycotina</taxon>
        <taxon>Sordariomycetes</taxon>
        <taxon>Hypocreomycetidae</taxon>
        <taxon>Hypocreales</taxon>
        <taxon>Bionectriaceae</taxon>
        <taxon>Clonostachys</taxon>
    </lineage>
</organism>
<keyword evidence="4 6" id="KW-0560">Oxidoreductase</keyword>
<dbReference type="GO" id="GO:0016705">
    <property type="term" value="F:oxidoreductase activity, acting on paired donors, with incorporation or reduction of molecular oxygen"/>
    <property type="evidence" value="ECO:0007669"/>
    <property type="project" value="InterPro"/>
</dbReference>
<dbReference type="Gene3D" id="1.10.630.10">
    <property type="entry name" value="Cytochrome P450"/>
    <property type="match status" value="1"/>
</dbReference>
<dbReference type="PROSITE" id="PS00086">
    <property type="entry name" value="CYTOCHROME_P450"/>
    <property type="match status" value="1"/>
</dbReference>
<keyword evidence="3 6" id="KW-0479">Metal-binding</keyword>
<dbReference type="AlphaFoldDB" id="A0A9P0ELN0"/>
<evidence type="ECO:0000256" key="3">
    <source>
        <dbReference type="ARBA" id="ARBA00022723"/>
    </source>
</evidence>
<gene>
    <name evidence="7" type="ORF">CSOL1703_00014856</name>
</gene>
<sequence length="306" mass="34085">MTGYHRFSEDGSLTAMNDKLDGLQWLIDEAYATGDVKQLDPERITHRLAFINDISMHSTGYTAQHIILDLAKSDKSLGYIQALRDEAAAVLKASGGEWTRQSVTKLRLTDSTIRESMRLSPFFSVGLPRTVSFSLLGSASHFSNTLRNQVIDPKGIIVPHGGSTLNIPRGTLLGIPVQAIHYDDSIYPNPSEFQPFRFVQSQSIDNVTDAFKDMESISTSGEPAKTSATLDGRFLSFGYGKHACPGRFFALNELKIFVAEMVLNYNFEYVGSDQPRTMPVLWLNVPNFFTTSPKVLVQRREPVELL</sequence>
<comment type="caution">
    <text evidence="7">The sequence shown here is derived from an EMBL/GenBank/DDBJ whole genome shotgun (WGS) entry which is preliminary data.</text>
</comment>
<evidence type="ECO:0000256" key="4">
    <source>
        <dbReference type="ARBA" id="ARBA00023002"/>
    </source>
</evidence>
<dbReference type="GO" id="GO:0020037">
    <property type="term" value="F:heme binding"/>
    <property type="evidence" value="ECO:0007669"/>
    <property type="project" value="InterPro"/>
</dbReference>
<keyword evidence="6" id="KW-0503">Monooxygenase</keyword>
<dbReference type="GO" id="GO:0005506">
    <property type="term" value="F:iron ion binding"/>
    <property type="evidence" value="ECO:0007669"/>
    <property type="project" value="InterPro"/>
</dbReference>
<keyword evidence="5 6" id="KW-0408">Iron</keyword>
<dbReference type="GO" id="GO:0004497">
    <property type="term" value="F:monooxygenase activity"/>
    <property type="evidence" value="ECO:0007669"/>
    <property type="project" value="UniProtKB-KW"/>
</dbReference>